<dbReference type="Proteomes" id="UP000596063">
    <property type="component" value="Chromosome"/>
</dbReference>
<accession>A0A7T4QY33</accession>
<keyword evidence="1" id="KW-0732">Signal</keyword>
<gene>
    <name evidence="3" type="ORF">I6N98_10710</name>
</gene>
<proteinExistence type="predicted"/>
<evidence type="ECO:0000256" key="1">
    <source>
        <dbReference type="SAM" id="SignalP"/>
    </source>
</evidence>
<feature type="domain" description="DUF3806" evidence="2">
    <location>
        <begin position="65"/>
        <end position="149"/>
    </location>
</feature>
<feature type="signal peptide" evidence="1">
    <location>
        <begin position="1"/>
        <end position="23"/>
    </location>
</feature>
<feature type="chain" id="PRO_5032819548" evidence="1">
    <location>
        <begin position="24"/>
        <end position="166"/>
    </location>
</feature>
<dbReference type="AlphaFoldDB" id="A0A7T4QY33"/>
<protein>
    <submittedName>
        <fullName evidence="3">DUF3806 domain-containing protein</fullName>
    </submittedName>
</protein>
<dbReference type="KEGG" id="snan:I6N98_10710"/>
<organism evidence="3 4">
    <name type="scientific">Spongiibacter nanhainus</name>
    <dbReference type="NCBI Taxonomy" id="2794344"/>
    <lineage>
        <taxon>Bacteria</taxon>
        <taxon>Pseudomonadati</taxon>
        <taxon>Pseudomonadota</taxon>
        <taxon>Gammaproteobacteria</taxon>
        <taxon>Cellvibrionales</taxon>
        <taxon>Spongiibacteraceae</taxon>
        <taxon>Spongiibacter</taxon>
    </lineage>
</organism>
<reference evidence="3 4" key="1">
    <citation type="submission" date="2020-12" db="EMBL/GenBank/DDBJ databases">
        <authorList>
            <person name="Shan Y."/>
        </authorList>
    </citation>
    <scope>NUCLEOTIDE SEQUENCE [LARGE SCALE GENOMIC DNA]</scope>
    <source>
        <strain evidence="4">csc3.9</strain>
    </source>
</reference>
<sequence>MRINPITSILCLLLLTLGLSAHAQQWRVDPITPLDQQFMDKAKDQLNDNARRSLGRSFGQGRDSDLQLMQTMLDRHLIDKDNLTQLQAMGIIMGEYLQREHSLRWVVYSDKKGRSRALEVPTKDEFIFPVTQISSRVSVGAEVDVKAIYEKLESEIARIKKMIIIR</sequence>
<keyword evidence="4" id="KW-1185">Reference proteome</keyword>
<dbReference type="InterPro" id="IPR024266">
    <property type="entry name" value="DUF3806"/>
</dbReference>
<dbReference type="Pfam" id="PF12713">
    <property type="entry name" value="DUF3806"/>
    <property type="match status" value="1"/>
</dbReference>
<dbReference type="EMBL" id="CP066167">
    <property type="protein sequence ID" value="QQD16856.1"/>
    <property type="molecule type" value="Genomic_DNA"/>
</dbReference>
<dbReference type="RefSeq" id="WP_198568358.1">
    <property type="nucleotide sequence ID" value="NZ_CP066167.1"/>
</dbReference>
<name>A0A7T4QY33_9GAMM</name>
<evidence type="ECO:0000313" key="3">
    <source>
        <dbReference type="EMBL" id="QQD16856.1"/>
    </source>
</evidence>
<dbReference type="Gene3D" id="1.20.120.1090">
    <property type="match status" value="1"/>
</dbReference>
<evidence type="ECO:0000259" key="2">
    <source>
        <dbReference type="Pfam" id="PF12713"/>
    </source>
</evidence>
<evidence type="ECO:0000313" key="4">
    <source>
        <dbReference type="Proteomes" id="UP000596063"/>
    </source>
</evidence>